<evidence type="ECO:0000256" key="8">
    <source>
        <dbReference type="SAM" id="MobiDB-lite"/>
    </source>
</evidence>
<reference evidence="11" key="1">
    <citation type="journal article" date="2023" name="Nat. Commun.">
        <title>Virus diversity, wildlife-domestic animal circulation and potential zoonotic viruses of small mammals, pangolins and zoo animals.</title>
        <authorList>
            <person name="Cui X."/>
            <person name="Fan K."/>
            <person name="Liang X."/>
            <person name="Gong W."/>
            <person name="Chen W."/>
            <person name="He B."/>
            <person name="Chen X."/>
            <person name="Wang H."/>
            <person name="Wang X."/>
            <person name="Zhang P."/>
            <person name="Lu X."/>
            <person name="Chen R."/>
            <person name="Lin K."/>
            <person name="Liu J."/>
            <person name="Zhai J."/>
            <person name="Liu D.X."/>
            <person name="Shan F."/>
            <person name="Li Y."/>
            <person name="Chen R.A."/>
            <person name="Meng H."/>
            <person name="Li X."/>
            <person name="Mi S."/>
            <person name="Jiang J."/>
            <person name="Zhou N."/>
            <person name="Chen Z."/>
            <person name="Zou J.-J."/>
            <person name="Ge D."/>
            <person name="Yang Q."/>
            <person name="He K."/>
            <person name="Chen T."/>
            <person name="Wu Y.-J."/>
            <person name="Lu H."/>
            <person name="Irwin D.M."/>
            <person name="Shen X."/>
            <person name="Hu Y."/>
            <person name="Lu X."/>
            <person name="Ding C."/>
            <person name="Guan Y."/>
            <person name="Tu C."/>
            <person name="Shen Y."/>
        </authorList>
    </citation>
    <scope>NUCLEOTIDE SEQUENCE</scope>
    <source>
        <strain evidence="9">GD/L54.18/2021</strain>
        <strain evidence="10">GD/L58.18/2021</strain>
        <strain evidence="11">GD/L72.18/2021</strain>
    </source>
</reference>
<evidence type="ECO:0000256" key="2">
    <source>
        <dbReference type="ARBA" id="ARBA00007126"/>
    </source>
</evidence>
<comment type="function">
    <text evidence="7">Required for the expression of the capsid proteins. Performs the splicing and internal polyadenylation of the viral capsid-encoding mRNA precursor, which allows its maturation and expression. Transactivates the viral promoter.</text>
</comment>
<comment type="subcellular location">
    <subcellularLocation>
        <location evidence="1">Host nucleus</location>
    </subcellularLocation>
</comment>
<protein>
    <recommendedName>
        <fullName evidence="3">Non-structural protein NP-1</fullName>
    </recommendedName>
</protein>
<evidence type="ECO:0000313" key="9">
    <source>
        <dbReference type="EMBL" id="WFG61346.1"/>
    </source>
</evidence>
<evidence type="ECO:0000313" key="11">
    <source>
        <dbReference type="EMBL" id="WFG61358.1"/>
    </source>
</evidence>
<organism evidence="11">
    <name type="scientific">Rhinolophus bat parvovirus</name>
    <dbReference type="NCBI Taxonomy" id="3038986"/>
    <lineage>
        <taxon>Viruses</taxon>
        <taxon>Monodnaviria</taxon>
        <taxon>Shotokuvirae</taxon>
        <taxon>Cossaviricota</taxon>
        <taxon>Quintoviricetes</taxon>
        <taxon>Piccovirales</taxon>
        <taxon>Parvoviridae</taxon>
    </lineage>
</organism>
<feature type="region of interest" description="Disordered" evidence="8">
    <location>
        <begin position="43"/>
        <end position="93"/>
    </location>
</feature>
<evidence type="ECO:0000256" key="5">
    <source>
        <dbReference type="ARBA" id="ARBA00023159"/>
    </source>
</evidence>
<accession>A0AAT9TX65</accession>
<keyword evidence="5" id="KW-0010">Activator</keyword>
<evidence type="ECO:0000256" key="1">
    <source>
        <dbReference type="ARBA" id="ARBA00004147"/>
    </source>
</evidence>
<dbReference type="EMBL" id="OQ363499">
    <property type="protein sequence ID" value="WFG61355.1"/>
    <property type="molecule type" value="Genomic_DNA"/>
</dbReference>
<feature type="compositionally biased region" description="Low complexity" evidence="8">
    <location>
        <begin position="65"/>
        <end position="77"/>
    </location>
</feature>
<proteinExistence type="inferred from homology"/>
<evidence type="ECO:0000256" key="4">
    <source>
        <dbReference type="ARBA" id="ARBA00023015"/>
    </source>
</evidence>
<name>A0AAT9TX65_9VIRU</name>
<dbReference type="EMBL" id="OQ363500">
    <property type="protein sequence ID" value="WFG61358.1"/>
    <property type="molecule type" value="Genomic_DNA"/>
</dbReference>
<dbReference type="GO" id="GO:0042025">
    <property type="term" value="C:host cell nucleus"/>
    <property type="evidence" value="ECO:0007669"/>
    <property type="project" value="UniProtKB-SubCell"/>
</dbReference>
<sequence length="232" mass="26993">MNQLSRRQKGCEWKTRKWSTRNLSLAPQVQTWYEMSQNLKTWTTSSKNKRSSSESTPDDSKKLRQSNGESSSGSSRQSHWKRNQLSSTASSSSKSLTAKITPIDHFMRLRDENPDGPSFCGFYWHSSRLTRAGTDYIFGDCQKKFQACAKDGLINWNNAREILFMYKRTMDEKYRKMMWHFSQGDECNNCKFWDEMYKNKDKPRLTPIPEISDVEMLDAADEVEAMEVDGAN</sequence>
<dbReference type="EMBL" id="OQ363496">
    <property type="protein sequence ID" value="WFG61346.1"/>
    <property type="molecule type" value="Genomic_DNA"/>
</dbReference>
<keyword evidence="4" id="KW-0805">Transcription regulation</keyword>
<keyword evidence="6" id="KW-0804">Transcription</keyword>
<dbReference type="InterPro" id="IPR021075">
    <property type="entry name" value="Bocavirus_NP1"/>
</dbReference>
<dbReference type="Pfam" id="PF11733">
    <property type="entry name" value="NP1-WLL"/>
    <property type="match status" value="1"/>
</dbReference>
<evidence type="ECO:0000313" key="10">
    <source>
        <dbReference type="EMBL" id="WFG61355.1"/>
    </source>
</evidence>
<evidence type="ECO:0000256" key="7">
    <source>
        <dbReference type="ARBA" id="ARBA00045895"/>
    </source>
</evidence>
<comment type="similarity">
    <text evidence="2">Belongs to the Bocaparvovirus Non-structural protein NP-1 family.</text>
</comment>
<evidence type="ECO:0000256" key="6">
    <source>
        <dbReference type="ARBA" id="ARBA00023163"/>
    </source>
</evidence>
<evidence type="ECO:0000256" key="3">
    <source>
        <dbReference type="ARBA" id="ARBA00020315"/>
    </source>
</evidence>